<organism evidence="2 3">
    <name type="scientific">Eleginops maclovinus</name>
    <name type="common">Patagonian blennie</name>
    <name type="synonym">Eleginus maclovinus</name>
    <dbReference type="NCBI Taxonomy" id="56733"/>
    <lineage>
        <taxon>Eukaryota</taxon>
        <taxon>Metazoa</taxon>
        <taxon>Chordata</taxon>
        <taxon>Craniata</taxon>
        <taxon>Vertebrata</taxon>
        <taxon>Euteleostomi</taxon>
        <taxon>Actinopterygii</taxon>
        <taxon>Neopterygii</taxon>
        <taxon>Teleostei</taxon>
        <taxon>Neoteleostei</taxon>
        <taxon>Acanthomorphata</taxon>
        <taxon>Eupercaria</taxon>
        <taxon>Perciformes</taxon>
        <taxon>Notothenioidei</taxon>
        <taxon>Eleginopidae</taxon>
        <taxon>Eleginops</taxon>
    </lineage>
</organism>
<comment type="caution">
    <text evidence="2">The sequence shown here is derived from an EMBL/GenBank/DDBJ whole genome shotgun (WGS) entry which is preliminary data.</text>
</comment>
<reference evidence="2 3" key="1">
    <citation type="journal article" date="2023" name="Genes (Basel)">
        <title>Chromosome-Level Genome Assembly and Circadian Gene Repertoire of the Patagonia Blennie Eleginops maclovinus-The Closest Ancestral Proxy of Antarctic Cryonotothenioids.</title>
        <authorList>
            <person name="Cheng C.C."/>
            <person name="Rivera-Colon A.G."/>
            <person name="Minhas B.F."/>
            <person name="Wilson L."/>
            <person name="Rayamajhi N."/>
            <person name="Vargas-Chacoff L."/>
            <person name="Catchen J.M."/>
        </authorList>
    </citation>
    <scope>NUCLEOTIDE SEQUENCE [LARGE SCALE GENOMIC DNA]</scope>
    <source>
        <strain evidence="2">JMC-PN-2008</strain>
    </source>
</reference>
<dbReference type="Proteomes" id="UP001346869">
    <property type="component" value="Unassembled WGS sequence"/>
</dbReference>
<name>A0AAN8AP76_ELEMC</name>
<keyword evidence="3" id="KW-1185">Reference proteome</keyword>
<feature type="compositionally biased region" description="Polar residues" evidence="1">
    <location>
        <begin position="41"/>
        <end position="55"/>
    </location>
</feature>
<feature type="region of interest" description="Disordered" evidence="1">
    <location>
        <begin position="1"/>
        <end position="66"/>
    </location>
</feature>
<evidence type="ECO:0000313" key="2">
    <source>
        <dbReference type="EMBL" id="KAK5867238.1"/>
    </source>
</evidence>
<reference evidence="2 3" key="2">
    <citation type="journal article" date="2023" name="Mol. Biol. Evol.">
        <title>Genomics of Secondarily Temperate Adaptation in the Only Non-Antarctic Icefish.</title>
        <authorList>
            <person name="Rivera-Colon A.G."/>
            <person name="Rayamajhi N."/>
            <person name="Minhas B.F."/>
            <person name="Madrigal G."/>
            <person name="Bilyk K.T."/>
            <person name="Yoon V."/>
            <person name="Hune M."/>
            <person name="Gregory S."/>
            <person name="Cheng C.H.C."/>
            <person name="Catchen J.M."/>
        </authorList>
    </citation>
    <scope>NUCLEOTIDE SEQUENCE [LARGE SCALE GENOMIC DNA]</scope>
    <source>
        <strain evidence="2">JMC-PN-2008</strain>
    </source>
</reference>
<evidence type="ECO:0000313" key="3">
    <source>
        <dbReference type="Proteomes" id="UP001346869"/>
    </source>
</evidence>
<dbReference type="AlphaFoldDB" id="A0AAN8AP76"/>
<dbReference type="EMBL" id="JAUZQC010000008">
    <property type="protein sequence ID" value="KAK5867238.1"/>
    <property type="molecule type" value="Genomic_DNA"/>
</dbReference>
<accession>A0AAN8AP76</accession>
<gene>
    <name evidence="2" type="ORF">PBY51_011749</name>
</gene>
<proteinExistence type="predicted"/>
<sequence>MGERTAGWPSPGRPVTSQSLSLLTPDPQDFWTEGEPRGGPSNPSLPTADQKTFNPFTDKGWTPGQT</sequence>
<protein>
    <submittedName>
        <fullName evidence="2">Uncharacterized protein</fullName>
    </submittedName>
</protein>
<evidence type="ECO:0000256" key="1">
    <source>
        <dbReference type="SAM" id="MobiDB-lite"/>
    </source>
</evidence>